<accession>A0ABR7RU44</accession>
<dbReference type="InterPro" id="IPR052539">
    <property type="entry name" value="MGD_biosynthesis_adapter"/>
</dbReference>
<reference evidence="2 3" key="1">
    <citation type="journal article" date="2013" name="Int. J. Syst. Evol. Microbiol.">
        <title>Roseomonas aerophila sp. nov., isolated from air.</title>
        <authorList>
            <person name="Kim S.J."/>
            <person name="Weon H.Y."/>
            <person name="Ahn J.H."/>
            <person name="Hong S.B."/>
            <person name="Seok S.J."/>
            <person name="Whang K.S."/>
            <person name="Kwon S.W."/>
        </authorList>
    </citation>
    <scope>NUCLEOTIDE SEQUENCE [LARGE SCALE GENOMIC DNA]</scope>
    <source>
        <strain evidence="2 3">NBRC 108923</strain>
    </source>
</reference>
<evidence type="ECO:0000259" key="1">
    <source>
        <dbReference type="Pfam" id="PF03205"/>
    </source>
</evidence>
<dbReference type="InterPro" id="IPR004435">
    <property type="entry name" value="MobB_dom"/>
</dbReference>
<dbReference type="RefSeq" id="WP_187787036.1">
    <property type="nucleotide sequence ID" value="NZ_JACTVA010000081.1"/>
</dbReference>
<organism evidence="2 3">
    <name type="scientific">Teichococcus aerophilus</name>
    <dbReference type="NCBI Taxonomy" id="1224513"/>
    <lineage>
        <taxon>Bacteria</taxon>
        <taxon>Pseudomonadati</taxon>
        <taxon>Pseudomonadota</taxon>
        <taxon>Alphaproteobacteria</taxon>
        <taxon>Acetobacterales</taxon>
        <taxon>Roseomonadaceae</taxon>
        <taxon>Roseomonas</taxon>
    </lineage>
</organism>
<sequence>MRLIGLAGWSGAGKTTLLARLIPALNARGFGVSTVKHAHHAFDVDQPGKDSHTHRQAGARQVLVSSANRWALMSELRGAPEPPLVELLARLDPVDLVIVEGFKRDAHPKIEVHRAANGKPWLHPDDPAIRAAATDTPPPGGLPFAGLDAVEQVADLVLAHAVPWPS</sequence>
<dbReference type="PANTHER" id="PTHR40072">
    <property type="entry name" value="MOLYBDOPTERIN-GUANINE DINUCLEOTIDE BIOSYNTHESIS ADAPTER PROTEIN-RELATED"/>
    <property type="match status" value="1"/>
</dbReference>
<dbReference type="SUPFAM" id="SSF52540">
    <property type="entry name" value="P-loop containing nucleoside triphosphate hydrolases"/>
    <property type="match status" value="1"/>
</dbReference>
<dbReference type="CDD" id="cd03116">
    <property type="entry name" value="MobB"/>
    <property type="match status" value="1"/>
</dbReference>
<dbReference type="PANTHER" id="PTHR40072:SF1">
    <property type="entry name" value="MOLYBDOPTERIN-GUANINE DINUCLEOTIDE BIOSYNTHESIS ADAPTER PROTEIN"/>
    <property type="match status" value="1"/>
</dbReference>
<keyword evidence="3" id="KW-1185">Reference proteome</keyword>
<evidence type="ECO:0000313" key="3">
    <source>
        <dbReference type="Proteomes" id="UP000626026"/>
    </source>
</evidence>
<dbReference type="InterPro" id="IPR027417">
    <property type="entry name" value="P-loop_NTPase"/>
</dbReference>
<gene>
    <name evidence="2" type="primary">mobB</name>
    <name evidence="2" type="ORF">IBL26_23960</name>
</gene>
<proteinExistence type="predicted"/>
<comment type="caution">
    <text evidence="2">The sequence shown here is derived from an EMBL/GenBank/DDBJ whole genome shotgun (WGS) entry which is preliminary data.</text>
</comment>
<dbReference type="Proteomes" id="UP000626026">
    <property type="component" value="Unassembled WGS sequence"/>
</dbReference>
<dbReference type="Pfam" id="PF03205">
    <property type="entry name" value="MobB"/>
    <property type="match status" value="1"/>
</dbReference>
<dbReference type="NCBIfam" id="TIGR00176">
    <property type="entry name" value="mobB"/>
    <property type="match status" value="1"/>
</dbReference>
<dbReference type="EMBL" id="JACTVA010000081">
    <property type="protein sequence ID" value="MBC9209913.1"/>
    <property type="molecule type" value="Genomic_DNA"/>
</dbReference>
<dbReference type="Gene3D" id="3.40.50.300">
    <property type="entry name" value="P-loop containing nucleotide triphosphate hydrolases"/>
    <property type="match status" value="1"/>
</dbReference>
<feature type="domain" description="Molybdopterin-guanine dinucleotide biosynthesis protein B (MobB)" evidence="1">
    <location>
        <begin position="4"/>
        <end position="135"/>
    </location>
</feature>
<name>A0ABR7RU44_9PROT</name>
<evidence type="ECO:0000313" key="2">
    <source>
        <dbReference type="EMBL" id="MBC9209913.1"/>
    </source>
</evidence>
<protein>
    <submittedName>
        <fullName evidence="2">Molybdopterin-guanine dinucleotide biosynthesis protein B</fullName>
    </submittedName>
</protein>